<proteinExistence type="inferred from homology"/>
<dbReference type="InterPro" id="IPR036291">
    <property type="entry name" value="NAD(P)-bd_dom_sf"/>
</dbReference>
<keyword evidence="6" id="KW-0560">Oxidoreductase</keyword>
<dbReference type="SMART" id="SM00829">
    <property type="entry name" value="PKS_ER"/>
    <property type="match status" value="1"/>
</dbReference>
<dbReference type="PROSITE" id="PS00059">
    <property type="entry name" value="ADH_ZINC"/>
    <property type="match status" value="1"/>
</dbReference>
<dbReference type="SUPFAM" id="SSF51735">
    <property type="entry name" value="NAD(P)-binding Rossmann-fold domains"/>
    <property type="match status" value="1"/>
</dbReference>
<dbReference type="CDD" id="cd08297">
    <property type="entry name" value="CAD3"/>
    <property type="match status" value="1"/>
</dbReference>
<dbReference type="GO" id="GO:0005737">
    <property type="term" value="C:cytoplasm"/>
    <property type="evidence" value="ECO:0007669"/>
    <property type="project" value="TreeGrafter"/>
</dbReference>
<dbReference type="GO" id="GO:0008270">
    <property type="term" value="F:zinc ion binding"/>
    <property type="evidence" value="ECO:0007669"/>
    <property type="project" value="InterPro"/>
</dbReference>
<evidence type="ECO:0000313" key="11">
    <source>
        <dbReference type="Proteomes" id="UP000738349"/>
    </source>
</evidence>
<sequence length="358" mass="37542">MSAVMDENASQSESRASQRVAVLVNQGPDFSFEIQSLPSPTVGPREVLVELEVTGICGTDLGLAYGYLGKANSIIGHEGVGRIVSVGSESSKALVGQRVGVGWLRDSCGSCHPCMRGGETYCGLQIFSGRDVAGTLATLTVVPERYVVALPEDLDAVQLAPVMCAGVTAYKALKSSEAIPGSWVAVSGAAGGVGALAVQYAKAMGYRTIAIDGGERQRQKCLDAGAEIYLDYEKESNLKEAVIRETKGLLCAAAIVCAGSAPAYEAALTCIDYFGTLVCVGIPPPTTKVSFHPLALIDRGIKIVGSLVGSRADILEAVEFVRRGLVAPKTVTIGLEELNQHAKKINEIDGKLVVRLRS</sequence>
<evidence type="ECO:0000256" key="7">
    <source>
        <dbReference type="ARBA" id="ARBA00023027"/>
    </source>
</evidence>
<dbReference type="PANTHER" id="PTHR42940:SF3">
    <property type="entry name" value="ALCOHOL DEHYDROGENASE 1-RELATED"/>
    <property type="match status" value="1"/>
</dbReference>
<evidence type="ECO:0000313" key="10">
    <source>
        <dbReference type="EMBL" id="KAH7161061.1"/>
    </source>
</evidence>
<dbReference type="InterPro" id="IPR011032">
    <property type="entry name" value="GroES-like_sf"/>
</dbReference>
<keyword evidence="11" id="KW-1185">Reference proteome</keyword>
<dbReference type="EMBL" id="JAGMUV010000004">
    <property type="protein sequence ID" value="KAH7161061.1"/>
    <property type="molecule type" value="Genomic_DNA"/>
</dbReference>
<organism evidence="10 11">
    <name type="scientific">Dactylonectria macrodidyma</name>
    <dbReference type="NCBI Taxonomy" id="307937"/>
    <lineage>
        <taxon>Eukaryota</taxon>
        <taxon>Fungi</taxon>
        <taxon>Dikarya</taxon>
        <taxon>Ascomycota</taxon>
        <taxon>Pezizomycotina</taxon>
        <taxon>Sordariomycetes</taxon>
        <taxon>Hypocreomycetidae</taxon>
        <taxon>Hypocreales</taxon>
        <taxon>Nectriaceae</taxon>
        <taxon>Dactylonectria</taxon>
    </lineage>
</organism>
<gene>
    <name evidence="10" type="ORF">EDB81DRAFT_866622</name>
</gene>
<keyword evidence="5 8" id="KW-0862">Zinc</keyword>
<dbReference type="Gene3D" id="3.40.50.720">
    <property type="entry name" value="NAD(P)-binding Rossmann-like Domain"/>
    <property type="match status" value="1"/>
</dbReference>
<dbReference type="Proteomes" id="UP000738349">
    <property type="component" value="Unassembled WGS sequence"/>
</dbReference>
<comment type="caution">
    <text evidence="10">The sequence shown here is derived from an EMBL/GenBank/DDBJ whole genome shotgun (WGS) entry which is preliminary data.</text>
</comment>
<evidence type="ECO:0000259" key="9">
    <source>
        <dbReference type="SMART" id="SM00829"/>
    </source>
</evidence>
<dbReference type="Gene3D" id="3.90.180.10">
    <property type="entry name" value="Medium-chain alcohol dehydrogenases, catalytic domain"/>
    <property type="match status" value="1"/>
</dbReference>
<evidence type="ECO:0000256" key="6">
    <source>
        <dbReference type="ARBA" id="ARBA00023002"/>
    </source>
</evidence>
<name>A0A9P9FFI8_9HYPO</name>
<dbReference type="GO" id="GO:0004022">
    <property type="term" value="F:alcohol dehydrogenase (NAD+) activity"/>
    <property type="evidence" value="ECO:0007669"/>
    <property type="project" value="UniProtKB-EC"/>
</dbReference>
<dbReference type="SUPFAM" id="SSF50129">
    <property type="entry name" value="GroES-like"/>
    <property type="match status" value="1"/>
</dbReference>
<reference evidence="10" key="1">
    <citation type="journal article" date="2021" name="Nat. Commun.">
        <title>Genetic determinants of endophytism in the Arabidopsis root mycobiome.</title>
        <authorList>
            <person name="Mesny F."/>
            <person name="Miyauchi S."/>
            <person name="Thiergart T."/>
            <person name="Pickel B."/>
            <person name="Atanasova L."/>
            <person name="Karlsson M."/>
            <person name="Huettel B."/>
            <person name="Barry K.W."/>
            <person name="Haridas S."/>
            <person name="Chen C."/>
            <person name="Bauer D."/>
            <person name="Andreopoulos W."/>
            <person name="Pangilinan J."/>
            <person name="LaButti K."/>
            <person name="Riley R."/>
            <person name="Lipzen A."/>
            <person name="Clum A."/>
            <person name="Drula E."/>
            <person name="Henrissat B."/>
            <person name="Kohler A."/>
            <person name="Grigoriev I.V."/>
            <person name="Martin F.M."/>
            <person name="Hacquard S."/>
        </authorList>
    </citation>
    <scope>NUCLEOTIDE SEQUENCE</scope>
    <source>
        <strain evidence="10">MPI-CAGE-AT-0147</strain>
    </source>
</reference>
<dbReference type="FunFam" id="3.40.50.720:FF:000039">
    <property type="entry name" value="Alcohol dehydrogenase AdhP"/>
    <property type="match status" value="1"/>
</dbReference>
<dbReference type="Pfam" id="PF00107">
    <property type="entry name" value="ADH_zinc_N"/>
    <property type="match status" value="1"/>
</dbReference>
<keyword evidence="7" id="KW-0520">NAD</keyword>
<comment type="cofactor">
    <cofactor evidence="1 8">
        <name>Zn(2+)</name>
        <dbReference type="ChEBI" id="CHEBI:29105"/>
    </cofactor>
</comment>
<keyword evidence="4 8" id="KW-0479">Metal-binding</keyword>
<dbReference type="Pfam" id="PF08240">
    <property type="entry name" value="ADH_N"/>
    <property type="match status" value="1"/>
</dbReference>
<dbReference type="PANTHER" id="PTHR42940">
    <property type="entry name" value="ALCOHOL DEHYDROGENASE 1-RELATED"/>
    <property type="match status" value="1"/>
</dbReference>
<dbReference type="AlphaFoldDB" id="A0A9P9FFI8"/>
<evidence type="ECO:0000256" key="5">
    <source>
        <dbReference type="ARBA" id="ARBA00022833"/>
    </source>
</evidence>
<evidence type="ECO:0000256" key="4">
    <source>
        <dbReference type="ARBA" id="ARBA00022723"/>
    </source>
</evidence>
<accession>A0A9P9FFI8</accession>
<dbReference type="InterPro" id="IPR013149">
    <property type="entry name" value="ADH-like_C"/>
</dbReference>
<dbReference type="InterPro" id="IPR013154">
    <property type="entry name" value="ADH-like_N"/>
</dbReference>
<feature type="domain" description="Enoyl reductase (ER)" evidence="9">
    <location>
        <begin position="27"/>
        <end position="354"/>
    </location>
</feature>
<evidence type="ECO:0000256" key="8">
    <source>
        <dbReference type="RuleBase" id="RU361277"/>
    </source>
</evidence>
<dbReference type="InterPro" id="IPR002328">
    <property type="entry name" value="ADH_Zn_CS"/>
</dbReference>
<comment type="similarity">
    <text evidence="2 8">Belongs to the zinc-containing alcohol dehydrogenase family.</text>
</comment>
<dbReference type="OrthoDB" id="1879366at2759"/>
<dbReference type="EC" id="1.1.1.1" evidence="3"/>
<dbReference type="InterPro" id="IPR020843">
    <property type="entry name" value="ER"/>
</dbReference>
<protein>
    <recommendedName>
        <fullName evidence="3">alcohol dehydrogenase</fullName>
        <ecNumber evidence="3">1.1.1.1</ecNumber>
    </recommendedName>
</protein>
<evidence type="ECO:0000256" key="1">
    <source>
        <dbReference type="ARBA" id="ARBA00001947"/>
    </source>
</evidence>
<evidence type="ECO:0000256" key="3">
    <source>
        <dbReference type="ARBA" id="ARBA00013190"/>
    </source>
</evidence>
<evidence type="ECO:0000256" key="2">
    <source>
        <dbReference type="ARBA" id="ARBA00008072"/>
    </source>
</evidence>